<evidence type="ECO:0000313" key="2">
    <source>
        <dbReference type="Proteomes" id="UP000176288"/>
    </source>
</evidence>
<dbReference type="KEGG" id="avu:BK816_07190"/>
<accession>A0A1D9MLT0</accession>
<proteinExistence type="predicted"/>
<gene>
    <name evidence="1" type="ORF">BK816_07190</name>
</gene>
<sequence>MDNDDYLNDPKFGIQTKSTIDRDSALAIGGLARILAEMVEMTDGSSRLTDHQVRRLLASTHVSEHPEHRSLMMNPSMSPEECREKLHEALMSIDSVITDSIRNDEGNLWSR</sequence>
<dbReference type="RefSeq" id="WP_071164564.1">
    <property type="nucleotide sequence ID" value="NZ_CP017812.1"/>
</dbReference>
<evidence type="ECO:0000313" key="1">
    <source>
        <dbReference type="EMBL" id="AOZ73100.1"/>
    </source>
</evidence>
<dbReference type="EMBL" id="CP017812">
    <property type="protein sequence ID" value="AOZ73100.1"/>
    <property type="molecule type" value="Genomic_DNA"/>
</dbReference>
<dbReference type="AlphaFoldDB" id="A0A1D9MLT0"/>
<protein>
    <submittedName>
        <fullName evidence="1">Uncharacterized protein</fullName>
    </submittedName>
</protein>
<dbReference type="STRING" id="1912795.BK816_07190"/>
<reference evidence="1 2" key="1">
    <citation type="submission" date="2016-10" db="EMBL/GenBank/DDBJ databases">
        <title>Actinomyces aegypiusis sp. nov., isolated from the Aegypius monachus in Qinghai Tibet Plateau China.</title>
        <authorList>
            <person name="Wang Y."/>
        </authorList>
    </citation>
    <scope>NUCLEOTIDE SEQUENCE [LARGE SCALE GENOMIC DNA]</scope>
    <source>
        <strain evidence="1 2">VUL4_3</strain>
    </source>
</reference>
<name>A0A1D9MLT0_9ACTO</name>
<keyword evidence="2" id="KW-1185">Reference proteome</keyword>
<organism evidence="1 2">
    <name type="scientific">Boudabousia tangfeifanii</name>
    <dbReference type="NCBI Taxonomy" id="1912795"/>
    <lineage>
        <taxon>Bacteria</taxon>
        <taxon>Bacillati</taxon>
        <taxon>Actinomycetota</taxon>
        <taxon>Actinomycetes</taxon>
        <taxon>Actinomycetales</taxon>
        <taxon>Actinomycetaceae</taxon>
        <taxon>Boudabousia</taxon>
    </lineage>
</organism>
<dbReference type="Proteomes" id="UP000176288">
    <property type="component" value="Chromosome"/>
</dbReference>